<gene>
    <name evidence="2" type="ORF">METZ01_LOCUS374297</name>
</gene>
<evidence type="ECO:0000313" key="2">
    <source>
        <dbReference type="EMBL" id="SVD21443.1"/>
    </source>
</evidence>
<dbReference type="AlphaFoldDB" id="A0A382THK1"/>
<feature type="compositionally biased region" description="Polar residues" evidence="1">
    <location>
        <begin position="28"/>
        <end position="39"/>
    </location>
</feature>
<protein>
    <submittedName>
        <fullName evidence="2">Uncharacterized protein</fullName>
    </submittedName>
</protein>
<accession>A0A382THK1</accession>
<proteinExistence type="predicted"/>
<evidence type="ECO:0000256" key="1">
    <source>
        <dbReference type="SAM" id="MobiDB-lite"/>
    </source>
</evidence>
<dbReference type="EMBL" id="UINC01136583">
    <property type="protein sequence ID" value="SVD21443.1"/>
    <property type="molecule type" value="Genomic_DNA"/>
</dbReference>
<feature type="region of interest" description="Disordered" evidence="1">
    <location>
        <begin position="28"/>
        <end position="47"/>
    </location>
</feature>
<organism evidence="2">
    <name type="scientific">marine metagenome</name>
    <dbReference type="NCBI Taxonomy" id="408172"/>
    <lineage>
        <taxon>unclassified sequences</taxon>
        <taxon>metagenomes</taxon>
        <taxon>ecological metagenomes</taxon>
    </lineage>
</organism>
<reference evidence="2" key="1">
    <citation type="submission" date="2018-05" db="EMBL/GenBank/DDBJ databases">
        <authorList>
            <person name="Lanie J.A."/>
            <person name="Ng W.-L."/>
            <person name="Kazmierczak K.M."/>
            <person name="Andrzejewski T.M."/>
            <person name="Davidsen T.M."/>
            <person name="Wayne K.J."/>
            <person name="Tettelin H."/>
            <person name="Glass J.I."/>
            <person name="Rusch D."/>
            <person name="Podicherti R."/>
            <person name="Tsui H.-C.T."/>
            <person name="Winkler M.E."/>
        </authorList>
    </citation>
    <scope>NUCLEOTIDE SEQUENCE</scope>
</reference>
<name>A0A382THK1_9ZZZZ</name>
<sequence>SFRQTIYTILGGETQFLIIDRSGSRSEQTWMMTETSPRQLSHRIGAT</sequence>
<feature type="non-terminal residue" evidence="2">
    <location>
        <position position="1"/>
    </location>
</feature>